<dbReference type="RefSeq" id="WP_187066074.1">
    <property type="nucleotide sequence ID" value="NZ_JACRVF010000001.1"/>
</dbReference>
<sequence length="291" mass="33862">MYKYDIAASIVAYKNNHDIINAAVRSFLDTNLEVAILIIDNSPSDILKQELINDERVFYRFNGNNVGFSKAHNQGIQHFKDICKYFLVLNPDVYFDGITLSTLYNYLESHPDTGLIAPKVLYPNGDIQTSRRLIPSPIDLFIRRMPFGKSLFSKRTDLNEYSNCDHNAVIEVPFLLGCFMLFRTSAINEVGMFDERYFVYLEDLDICRRFTTKYKVIYYGQAKIYHLYQRASSKHLSMLMLHTVSMVKYFNKWGWISDKERKKINKKAVALIQESIIETPVSFSRKYAATL</sequence>
<dbReference type="SUPFAM" id="SSF53448">
    <property type="entry name" value="Nucleotide-diphospho-sugar transferases"/>
    <property type="match status" value="1"/>
</dbReference>
<evidence type="ECO:0000313" key="3">
    <source>
        <dbReference type="Proteomes" id="UP000603640"/>
    </source>
</evidence>
<dbReference type="Pfam" id="PF00535">
    <property type="entry name" value="Glycos_transf_2"/>
    <property type="match status" value="1"/>
</dbReference>
<dbReference type="InterPro" id="IPR001173">
    <property type="entry name" value="Glyco_trans_2-like"/>
</dbReference>
<dbReference type="Proteomes" id="UP000603640">
    <property type="component" value="Unassembled WGS sequence"/>
</dbReference>
<dbReference type="EMBL" id="JACRVF010000001">
    <property type="protein sequence ID" value="MBC5992115.1"/>
    <property type="molecule type" value="Genomic_DNA"/>
</dbReference>
<comment type="caution">
    <text evidence="2">The sequence shown here is derived from an EMBL/GenBank/DDBJ whole genome shotgun (WGS) entry which is preliminary data.</text>
</comment>
<dbReference type="PANTHER" id="PTHR43179">
    <property type="entry name" value="RHAMNOSYLTRANSFERASE WBBL"/>
    <property type="match status" value="1"/>
</dbReference>
<dbReference type="AlphaFoldDB" id="A0A923N3A8"/>
<protein>
    <submittedName>
        <fullName evidence="2">Glycosyltransferase family 2 protein</fullName>
    </submittedName>
</protein>
<evidence type="ECO:0000259" key="1">
    <source>
        <dbReference type="Pfam" id="PF00535"/>
    </source>
</evidence>
<organism evidence="2 3">
    <name type="scientific">Pontibacter cellulosilyticus</name>
    <dbReference type="NCBI Taxonomy" id="1720253"/>
    <lineage>
        <taxon>Bacteria</taxon>
        <taxon>Pseudomonadati</taxon>
        <taxon>Bacteroidota</taxon>
        <taxon>Cytophagia</taxon>
        <taxon>Cytophagales</taxon>
        <taxon>Hymenobacteraceae</taxon>
        <taxon>Pontibacter</taxon>
    </lineage>
</organism>
<keyword evidence="3" id="KW-1185">Reference proteome</keyword>
<dbReference type="PANTHER" id="PTHR43179:SF10">
    <property type="entry name" value="GLYCOSYL TRANSFERASE"/>
    <property type="match status" value="1"/>
</dbReference>
<reference evidence="2" key="1">
    <citation type="submission" date="2020-08" db="EMBL/GenBank/DDBJ databases">
        <title>Pontibacter sp. SD6 16S ribosomal RNA gene Genome sequencing and assembly.</title>
        <authorList>
            <person name="Kang M."/>
        </authorList>
    </citation>
    <scope>NUCLEOTIDE SEQUENCE</scope>
    <source>
        <strain evidence="2">SD6</strain>
    </source>
</reference>
<dbReference type="CDD" id="cd04186">
    <property type="entry name" value="GT_2_like_c"/>
    <property type="match status" value="1"/>
</dbReference>
<accession>A0A923N3A8</accession>
<dbReference type="InterPro" id="IPR029044">
    <property type="entry name" value="Nucleotide-diphossugar_trans"/>
</dbReference>
<evidence type="ECO:0000313" key="2">
    <source>
        <dbReference type="EMBL" id="MBC5992115.1"/>
    </source>
</evidence>
<proteinExistence type="predicted"/>
<feature type="domain" description="Glycosyltransferase 2-like" evidence="1">
    <location>
        <begin position="10"/>
        <end position="190"/>
    </location>
</feature>
<dbReference type="Gene3D" id="3.90.550.10">
    <property type="entry name" value="Spore Coat Polysaccharide Biosynthesis Protein SpsA, Chain A"/>
    <property type="match status" value="1"/>
</dbReference>
<gene>
    <name evidence="2" type="ORF">H8S84_04610</name>
</gene>
<name>A0A923N3A8_9BACT</name>